<name>A0AAV7EBI4_ARIFI</name>
<feature type="region of interest" description="Disordered" evidence="2">
    <location>
        <begin position="63"/>
        <end position="191"/>
    </location>
</feature>
<keyword evidence="5" id="KW-1185">Reference proteome</keyword>
<feature type="compositionally biased region" description="Basic and acidic residues" evidence="2">
    <location>
        <begin position="146"/>
        <end position="160"/>
    </location>
</feature>
<dbReference type="Proteomes" id="UP000825729">
    <property type="component" value="Unassembled WGS sequence"/>
</dbReference>
<evidence type="ECO:0000259" key="3">
    <source>
        <dbReference type="PROSITE" id="PS50105"/>
    </source>
</evidence>
<sequence length="309" mass="33851">MAELQLPADGQAMNGPPPENPAPGLGPKRQRRPSVRLGDIGEQSAAAAAISYDAFARRGKQWKILPGDRGHQPKEPCGPGKGSKTRPLMTLGNGDCHETLDGEEKTGLAEGNLDSMVAVGLRKPKDSKGRRGGGVMKRPRTNWVSRVEEGAEGADEKLSGEEEDFRDFEPEGSESPLRDSPIRSQENMGIDKNIDRRLMRARVSESRDHEAIELEVPSDNTDGRDWKCGTSVERNGGSDKRGRMLDDGVRMWLNGLGLGRYAPVFEIHEVDEEVLPLLTLEDLKDMGINAVGSRRKMFASIQKLGRGFS</sequence>
<keyword evidence="1" id="KW-0677">Repeat</keyword>
<reference evidence="4 5" key="1">
    <citation type="submission" date="2021-07" db="EMBL/GenBank/DDBJ databases">
        <title>The Aristolochia fimbriata genome: insights into angiosperm evolution, floral development and chemical biosynthesis.</title>
        <authorList>
            <person name="Jiao Y."/>
        </authorList>
    </citation>
    <scope>NUCLEOTIDE SEQUENCE [LARGE SCALE GENOMIC DNA]</scope>
    <source>
        <strain evidence="4">IBCAS-2021</strain>
        <tissue evidence="4">Leaf</tissue>
    </source>
</reference>
<evidence type="ECO:0000256" key="1">
    <source>
        <dbReference type="ARBA" id="ARBA00022737"/>
    </source>
</evidence>
<proteinExistence type="predicted"/>
<dbReference type="EMBL" id="JAINDJ010000005">
    <property type="protein sequence ID" value="KAG9446212.1"/>
    <property type="molecule type" value="Genomic_DNA"/>
</dbReference>
<accession>A0AAV7EBI4</accession>
<dbReference type="SUPFAM" id="SSF47769">
    <property type="entry name" value="SAM/Pointed domain"/>
    <property type="match status" value="1"/>
</dbReference>
<feature type="compositionally biased region" description="Acidic residues" evidence="2">
    <location>
        <begin position="161"/>
        <end position="172"/>
    </location>
</feature>
<evidence type="ECO:0000313" key="5">
    <source>
        <dbReference type="Proteomes" id="UP000825729"/>
    </source>
</evidence>
<dbReference type="InterPro" id="IPR001660">
    <property type="entry name" value="SAM"/>
</dbReference>
<feature type="region of interest" description="Disordered" evidence="2">
    <location>
        <begin position="1"/>
        <end position="41"/>
    </location>
</feature>
<dbReference type="SMART" id="SM00454">
    <property type="entry name" value="SAM"/>
    <property type="match status" value="1"/>
</dbReference>
<dbReference type="AlphaFoldDB" id="A0AAV7EBI4"/>
<feature type="compositionally biased region" description="Basic and acidic residues" evidence="2">
    <location>
        <begin position="95"/>
        <end position="107"/>
    </location>
</feature>
<organism evidence="4 5">
    <name type="scientific">Aristolochia fimbriata</name>
    <name type="common">White veined hardy Dutchman's pipe vine</name>
    <dbReference type="NCBI Taxonomy" id="158543"/>
    <lineage>
        <taxon>Eukaryota</taxon>
        <taxon>Viridiplantae</taxon>
        <taxon>Streptophyta</taxon>
        <taxon>Embryophyta</taxon>
        <taxon>Tracheophyta</taxon>
        <taxon>Spermatophyta</taxon>
        <taxon>Magnoliopsida</taxon>
        <taxon>Magnoliidae</taxon>
        <taxon>Piperales</taxon>
        <taxon>Aristolochiaceae</taxon>
        <taxon>Aristolochia</taxon>
    </lineage>
</organism>
<dbReference type="Pfam" id="PF07647">
    <property type="entry name" value="SAM_2"/>
    <property type="match status" value="1"/>
</dbReference>
<protein>
    <recommendedName>
        <fullName evidence="3">SAM domain-containing protein</fullName>
    </recommendedName>
</protein>
<dbReference type="PANTHER" id="PTHR10627:SF69">
    <property type="entry name" value="PROTEIN BICAUDAL C"/>
    <property type="match status" value="1"/>
</dbReference>
<evidence type="ECO:0000313" key="4">
    <source>
        <dbReference type="EMBL" id="KAG9446212.1"/>
    </source>
</evidence>
<dbReference type="PANTHER" id="PTHR10627">
    <property type="entry name" value="SCP160"/>
    <property type="match status" value="1"/>
</dbReference>
<dbReference type="Gene3D" id="1.10.150.50">
    <property type="entry name" value="Transcription Factor, Ets-1"/>
    <property type="match status" value="1"/>
</dbReference>
<dbReference type="InterPro" id="IPR013761">
    <property type="entry name" value="SAM/pointed_sf"/>
</dbReference>
<dbReference type="CDD" id="cd09487">
    <property type="entry name" value="SAM_superfamily"/>
    <property type="match status" value="1"/>
</dbReference>
<gene>
    <name evidence="4" type="ORF">H6P81_012340</name>
</gene>
<comment type="caution">
    <text evidence="4">The sequence shown here is derived from an EMBL/GenBank/DDBJ whole genome shotgun (WGS) entry which is preliminary data.</text>
</comment>
<evidence type="ECO:0000256" key="2">
    <source>
        <dbReference type="SAM" id="MobiDB-lite"/>
    </source>
</evidence>
<dbReference type="PROSITE" id="PS50105">
    <property type="entry name" value="SAM_DOMAIN"/>
    <property type="match status" value="1"/>
</dbReference>
<feature type="domain" description="SAM" evidence="3">
    <location>
        <begin position="247"/>
        <end position="307"/>
    </location>
</feature>